<dbReference type="AlphaFoldDB" id="A0A3M7SVT0"/>
<organism evidence="1 2">
    <name type="scientific">Brachionus plicatilis</name>
    <name type="common">Marine rotifer</name>
    <name type="synonym">Brachionus muelleri</name>
    <dbReference type="NCBI Taxonomy" id="10195"/>
    <lineage>
        <taxon>Eukaryota</taxon>
        <taxon>Metazoa</taxon>
        <taxon>Spiralia</taxon>
        <taxon>Gnathifera</taxon>
        <taxon>Rotifera</taxon>
        <taxon>Eurotatoria</taxon>
        <taxon>Monogononta</taxon>
        <taxon>Pseudotrocha</taxon>
        <taxon>Ploima</taxon>
        <taxon>Brachionidae</taxon>
        <taxon>Brachionus</taxon>
    </lineage>
</organism>
<gene>
    <name evidence="1" type="ORF">BpHYR1_034391</name>
</gene>
<proteinExistence type="predicted"/>
<dbReference type="Proteomes" id="UP000276133">
    <property type="component" value="Unassembled WGS sequence"/>
</dbReference>
<comment type="caution">
    <text evidence="1">The sequence shown here is derived from an EMBL/GenBank/DDBJ whole genome shotgun (WGS) entry which is preliminary data.</text>
</comment>
<protein>
    <submittedName>
        <fullName evidence="1">Uncharacterized protein</fullName>
    </submittedName>
</protein>
<name>A0A3M7SVT0_BRAPC</name>
<accession>A0A3M7SVT0</accession>
<dbReference type="EMBL" id="REGN01000703">
    <property type="protein sequence ID" value="RNA39795.1"/>
    <property type="molecule type" value="Genomic_DNA"/>
</dbReference>
<evidence type="ECO:0000313" key="2">
    <source>
        <dbReference type="Proteomes" id="UP000276133"/>
    </source>
</evidence>
<sequence>MEIFHELLESKDILFLILNLKYFADKVSNNSKLIYGKNMVGIVQRGSNIINLFLNNTNQYQASIDFTFIEGIDVNLFQIDSTDRYFVFENNLCSRGLIEKKRVRINQLIIGKGTKYSEKKNYIRFKSIEKSIELNSVIKTLDFFPHLRFIQIDMFYARSLFQSSLGWLTWLNRDLNVNMSNHSSFNLHKNRTVHVNIAYSSNQQSYDLLTVNEVFPEEDFCIYLNLPFSQMVLLSKT</sequence>
<keyword evidence="2" id="KW-1185">Reference proteome</keyword>
<reference evidence="1 2" key="1">
    <citation type="journal article" date="2018" name="Sci. Rep.">
        <title>Genomic signatures of local adaptation to the degree of environmental predictability in rotifers.</title>
        <authorList>
            <person name="Franch-Gras L."/>
            <person name="Hahn C."/>
            <person name="Garcia-Roger E.M."/>
            <person name="Carmona M.J."/>
            <person name="Serra M."/>
            <person name="Gomez A."/>
        </authorList>
    </citation>
    <scope>NUCLEOTIDE SEQUENCE [LARGE SCALE GENOMIC DNA]</scope>
    <source>
        <strain evidence="1">HYR1</strain>
    </source>
</reference>
<evidence type="ECO:0000313" key="1">
    <source>
        <dbReference type="EMBL" id="RNA39795.1"/>
    </source>
</evidence>